<keyword evidence="5" id="KW-0863">Zinc-finger</keyword>
<keyword evidence="1" id="KW-1017">Isopeptide bond</keyword>
<evidence type="ECO:0000313" key="10">
    <source>
        <dbReference type="EMBL" id="KAK1804958.1"/>
    </source>
</evidence>
<evidence type="ECO:0000256" key="2">
    <source>
        <dbReference type="ARBA" id="ARBA00022553"/>
    </source>
</evidence>
<dbReference type="GO" id="GO:0008270">
    <property type="term" value="F:zinc ion binding"/>
    <property type="evidence" value="ECO:0007669"/>
    <property type="project" value="UniProtKB-KW"/>
</dbReference>
<protein>
    <recommendedName>
        <fullName evidence="9">TRASH domain-containing protein</fullName>
    </recommendedName>
</protein>
<evidence type="ECO:0000259" key="9">
    <source>
        <dbReference type="SMART" id="SM00746"/>
    </source>
</evidence>
<proteinExistence type="predicted"/>
<evidence type="ECO:0000313" key="11">
    <source>
        <dbReference type="Proteomes" id="UP001239994"/>
    </source>
</evidence>
<feature type="domain" description="TRASH" evidence="9">
    <location>
        <begin position="813"/>
        <end position="851"/>
    </location>
</feature>
<dbReference type="EMBL" id="JAROKS010000003">
    <property type="protein sequence ID" value="KAK1804958.1"/>
    <property type="molecule type" value="Genomic_DNA"/>
</dbReference>
<feature type="compositionally biased region" description="Basic and acidic residues" evidence="8">
    <location>
        <begin position="422"/>
        <end position="433"/>
    </location>
</feature>
<feature type="domain" description="TRASH" evidence="9">
    <location>
        <begin position="989"/>
        <end position="1024"/>
    </location>
</feature>
<feature type="compositionally biased region" description="Polar residues" evidence="8">
    <location>
        <begin position="400"/>
        <end position="414"/>
    </location>
</feature>
<feature type="region of interest" description="Disordered" evidence="8">
    <location>
        <begin position="583"/>
        <end position="612"/>
    </location>
</feature>
<dbReference type="Pfam" id="PF06467">
    <property type="entry name" value="zf-FCS"/>
    <property type="match status" value="3"/>
</dbReference>
<dbReference type="PANTHER" id="PTHR45736:SF5">
    <property type="entry name" value="ZINC FINGER MYM-TYPE PROTEIN 4"/>
    <property type="match status" value="1"/>
</dbReference>
<dbReference type="InterPro" id="IPR010507">
    <property type="entry name" value="Znf_MYM"/>
</dbReference>
<dbReference type="InterPro" id="IPR011017">
    <property type="entry name" value="TRASH_dom"/>
</dbReference>
<keyword evidence="6" id="KW-0862">Zinc</keyword>
<feature type="compositionally biased region" description="Basic and acidic residues" evidence="8">
    <location>
        <begin position="199"/>
        <end position="280"/>
    </location>
</feature>
<feature type="compositionally biased region" description="Polar residues" evidence="8">
    <location>
        <begin position="1382"/>
        <end position="1392"/>
    </location>
</feature>
<feature type="region of interest" description="Disordered" evidence="8">
    <location>
        <begin position="1656"/>
        <end position="1683"/>
    </location>
</feature>
<dbReference type="Pfam" id="PF24900">
    <property type="entry name" value="TRASH_ZMYM4"/>
    <property type="match status" value="1"/>
</dbReference>
<evidence type="ECO:0000256" key="7">
    <source>
        <dbReference type="ARBA" id="ARBA00022843"/>
    </source>
</evidence>
<evidence type="ECO:0000256" key="4">
    <source>
        <dbReference type="ARBA" id="ARBA00022737"/>
    </source>
</evidence>
<feature type="compositionally biased region" description="Basic residues" evidence="8">
    <location>
        <begin position="1425"/>
        <end position="1443"/>
    </location>
</feature>
<feature type="region of interest" description="Disordered" evidence="8">
    <location>
        <begin position="68"/>
        <end position="501"/>
    </location>
</feature>
<dbReference type="Pfam" id="PF25561">
    <property type="entry name" value="QRICH1"/>
    <property type="match status" value="1"/>
</dbReference>
<keyword evidence="7" id="KW-0832">Ubl conjugation</keyword>
<feature type="domain" description="TRASH" evidence="9">
    <location>
        <begin position="1036"/>
        <end position="1071"/>
    </location>
</feature>
<feature type="compositionally biased region" description="Low complexity" evidence="8">
    <location>
        <begin position="583"/>
        <end position="597"/>
    </location>
</feature>
<feature type="region of interest" description="Disordered" evidence="8">
    <location>
        <begin position="1365"/>
        <end position="1392"/>
    </location>
</feature>
<evidence type="ECO:0000256" key="6">
    <source>
        <dbReference type="ARBA" id="ARBA00022833"/>
    </source>
</evidence>
<dbReference type="PANTHER" id="PTHR45736">
    <property type="entry name" value="ZINC FINGER MYM-TYPE PROTEIN"/>
    <property type="match status" value="1"/>
</dbReference>
<keyword evidence="3" id="KW-0479">Metal-binding</keyword>
<feature type="compositionally biased region" description="Acidic residues" evidence="8">
    <location>
        <begin position="359"/>
        <end position="388"/>
    </location>
</feature>
<feature type="non-terminal residue" evidence="10">
    <location>
        <position position="1"/>
    </location>
</feature>
<name>A0AAD8ZT52_9TELE</name>
<feature type="compositionally biased region" description="Basic and acidic residues" evidence="8">
    <location>
        <begin position="443"/>
        <end position="458"/>
    </location>
</feature>
<keyword evidence="11" id="KW-1185">Reference proteome</keyword>
<feature type="domain" description="TRASH" evidence="9">
    <location>
        <begin position="768"/>
        <end position="807"/>
    </location>
</feature>
<dbReference type="SUPFAM" id="SSF57716">
    <property type="entry name" value="Glucocorticoid receptor-like (DNA-binding domain)"/>
    <property type="match status" value="1"/>
</dbReference>
<dbReference type="Pfam" id="PF12012">
    <property type="entry name" value="DUF3504"/>
    <property type="match status" value="1"/>
</dbReference>
<accession>A0AAD8ZT52</accession>
<evidence type="ECO:0000256" key="5">
    <source>
        <dbReference type="ARBA" id="ARBA00022771"/>
    </source>
</evidence>
<sequence length="1781" mass="198526">EMSDSLKSPEEAGTLMETTLQVAGNSVDQRTGDSINSINGMLNTQGSPIQVNTDRPCTTQTAVVEPACNENLMEDNQNEERVEEVSQPDFRHLEGQQLDNKKSGNELEKIKEVDREIKVTVEQKEHQRSQEEAGGTLGSEETTQEDEDIKQRDDMESEQQQSVSKDPKNTTEQQQSSGQEEEEETQTDMMENQNLTFKQKADKELEKENTERIQEDSKFSVGHNKEEDQELKDGVEKERCKDSQNEKKEKHPEEMRDKDLTSRQELERELDKESTGRNQEDTNPEEMMCKEGDGEEEKDGALGLVFPLEAERGSEEEKSEQEQNIPKKVDGEQPENQTENVKHETEKDTSEQHEKMEKEEDIEVENMEMEEKSEEDESPAEGIEQEEQEEKKHACLEATVISTMEDLQSESSAETPMDIDQTEEKMQVDDVQHSESWLNIVSVKDKDESPFEETRTELEPTNSKDQASKDLPQNLFSDGSDRTAENQTSQESKDGLTDLPVQKAVLRVQPVAEAEKKTAIPISGSPPVKIKDEPMDEEYEKALAPHAPAGRVKDEPDMNEEFTQKSSDEIKISAVFSVGGNSTPIGSSTGSSTGSVGLAHSAKASPNSSSAVPSCTPASPLCVVCSGCKKVLLKGQTAFQRKGCPQLYCSTHCLCSSTATQLVVKPKKICHYCLKEISNPKDVIIAPVDSAGAVKDFCSQKCLSAFNYKRDGANSVLATDQKSTKCSMCPKTCTMRHEVNFMGGVHKLCSDTCFNQFRAFNKLTMNCCVHCGGYCYSGDGQCPTMLIESAVKKFCSQNCVMFFKKKYTKLVPCTMCRAYRSMVEMVENTNKEGSRELFCSSACVTAHKVQTVSSSGTALECNNCKQIQVPQYHLAMSDGTIRNFCCFSCVVSFQDSFNKSNSQNQLNVAPSLSGASPAPKLVPTKPISVDSKASGVLRIPAVTKIPCAQCQRSFFRKPELLDFKGKMYAFCDKACIDEFRRTNYIMAQCVYCKIDKVVKEVKRINNVDCSFCSEGCKLLYKHDLAKRWGKQHCRSCLYCSGTSQTVVTSVFGGKKEEFCGNECLSQYTLLFCEVAKCSMCKRTRQMLESVKWLGEMKHFCNLQCLMYFCSVQGNAAAPVNLTPKTPLTQGPVPIAPVASPAAPNSMAAHTPQGGKDATPVIANVISLSSATNGQPPVMGCAALQGTIPAGVKVMGHASTQTDAVKPPSAPPPRILKNKALLCKPLNQNKGTSCKPNSSDITTQTDEAQPKVIVLPLPVPVFVPVPMQLYTQYTPVGMGLPLPVPVPMFLPTTLDSAEQIVETIQKIKEKIPDNPLEADLIMMAEMVAEDSEKEQAVSRGDQNDNFIEDFDLVALSSHLSWEEDSVSSATRGGRASECEKAPQSKQSPALTAQESHMDLEADFPVECFELLEQQSKKEKSQANTRLRPRRRGRDGFPQKKRARKREVTPASDMAGLPNISKLHKEYGIQTWKSWIRWRNSQPNLEMPKLGSRSMTLKEDLLQCSTAELSYGLCKFISEARRPNGETYSPDSIYYLCLGIQQHLFENSRMENIFADLFYAKFSQSITSILKDWKPTILPSGYVHSRVEEEYLWECKQLGAFSPSVLLNTLLFFCTKHFCFRTLAQHRRLSFAHVMRCTRTHNGAKVACLRFYPPVPKEGKSAPVPDSDGVPAKRKRGDEEEAEEDDVVLEMQENAENPLRCPVRLYEFYLSKCSATVKQRINVFYLRPERSCVPNSPLWFSSMALDDEGLDSMLTRILTVRELHLETEKSSVAFDSDNPSNSD</sequence>
<feature type="domain" description="TRASH" evidence="9">
    <location>
        <begin position="861"/>
        <end position="897"/>
    </location>
</feature>
<feature type="region of interest" description="Disordered" evidence="8">
    <location>
        <begin position="22"/>
        <end position="54"/>
    </location>
</feature>
<keyword evidence="4" id="KW-0677">Repeat</keyword>
<reference evidence="10" key="1">
    <citation type="submission" date="2023-03" db="EMBL/GenBank/DDBJ databases">
        <title>Electrophorus voltai genome.</title>
        <authorList>
            <person name="Bian C."/>
        </authorList>
    </citation>
    <scope>NUCLEOTIDE SEQUENCE</scope>
    <source>
        <strain evidence="10">CB-2022</strain>
        <tissue evidence="10">Muscle</tissue>
    </source>
</reference>
<evidence type="ECO:0000256" key="1">
    <source>
        <dbReference type="ARBA" id="ARBA00022499"/>
    </source>
</evidence>
<dbReference type="InterPro" id="IPR057926">
    <property type="entry name" value="QRICH1_dom"/>
</dbReference>
<dbReference type="SMART" id="SM00746">
    <property type="entry name" value="TRASH"/>
    <property type="match status" value="9"/>
</dbReference>
<comment type="caution">
    <text evidence="10">The sequence shown here is derived from an EMBL/GenBank/DDBJ whole genome shotgun (WGS) entry which is preliminary data.</text>
</comment>
<gene>
    <name evidence="10" type="ORF">P4O66_019328</name>
</gene>
<feature type="compositionally biased region" description="Polar residues" evidence="8">
    <location>
        <begin position="188"/>
        <end position="197"/>
    </location>
</feature>
<evidence type="ECO:0000256" key="3">
    <source>
        <dbReference type="ARBA" id="ARBA00022723"/>
    </source>
</evidence>
<keyword evidence="2" id="KW-0597">Phosphoprotein</keyword>
<dbReference type="InterPro" id="IPR051284">
    <property type="entry name" value="ZnF_MYMT-QRICH1"/>
</dbReference>
<evidence type="ECO:0000256" key="8">
    <source>
        <dbReference type="SAM" id="MobiDB-lite"/>
    </source>
</evidence>
<feature type="compositionally biased region" description="Basic and acidic residues" evidence="8">
    <location>
        <begin position="340"/>
        <end position="358"/>
    </location>
</feature>
<feature type="domain" description="TRASH" evidence="9">
    <location>
        <begin position="670"/>
        <end position="710"/>
    </location>
</feature>
<feature type="domain" description="TRASH" evidence="9">
    <location>
        <begin position="947"/>
        <end position="983"/>
    </location>
</feature>
<feature type="region of interest" description="Disordered" evidence="8">
    <location>
        <begin position="1413"/>
        <end position="1455"/>
    </location>
</feature>
<feature type="compositionally biased region" description="Basic and acidic residues" evidence="8">
    <location>
        <begin position="78"/>
        <end position="131"/>
    </location>
</feature>
<feature type="domain" description="TRASH" evidence="9">
    <location>
        <begin position="1077"/>
        <end position="1112"/>
    </location>
</feature>
<dbReference type="Proteomes" id="UP001239994">
    <property type="component" value="Unassembled WGS sequence"/>
</dbReference>
<organism evidence="10 11">
    <name type="scientific">Electrophorus voltai</name>
    <dbReference type="NCBI Taxonomy" id="2609070"/>
    <lineage>
        <taxon>Eukaryota</taxon>
        <taxon>Metazoa</taxon>
        <taxon>Chordata</taxon>
        <taxon>Craniata</taxon>
        <taxon>Vertebrata</taxon>
        <taxon>Euteleostomi</taxon>
        <taxon>Actinopterygii</taxon>
        <taxon>Neopterygii</taxon>
        <taxon>Teleostei</taxon>
        <taxon>Ostariophysi</taxon>
        <taxon>Gymnotiformes</taxon>
        <taxon>Gymnotoidei</taxon>
        <taxon>Gymnotidae</taxon>
        <taxon>Electrophorus</taxon>
    </lineage>
</organism>
<dbReference type="InterPro" id="IPR021893">
    <property type="entry name" value="ZMYM2-like_C"/>
</dbReference>
<feature type="domain" description="TRASH" evidence="9">
    <location>
        <begin position="726"/>
        <end position="761"/>
    </location>
</feature>